<keyword evidence="4" id="KW-1185">Reference proteome</keyword>
<gene>
    <name evidence="3" type="ORF">ACFSX9_05530</name>
</gene>
<comment type="caution">
    <text evidence="3">The sequence shown here is derived from an EMBL/GenBank/DDBJ whole genome shotgun (WGS) entry which is preliminary data.</text>
</comment>
<evidence type="ECO:0000256" key="1">
    <source>
        <dbReference type="SAM" id="SignalP"/>
    </source>
</evidence>
<name>A0ABW5Z7C3_9FLAO</name>
<accession>A0ABW5Z7C3</accession>
<proteinExistence type="predicted"/>
<protein>
    <submittedName>
        <fullName evidence="3">DUF3857 domain-containing protein</fullName>
    </submittedName>
</protein>
<organism evidence="3 4">
    <name type="scientific">Flavobacterium ardleyense</name>
    <dbReference type="NCBI Taxonomy" id="2038737"/>
    <lineage>
        <taxon>Bacteria</taxon>
        <taxon>Pseudomonadati</taxon>
        <taxon>Bacteroidota</taxon>
        <taxon>Flavobacteriia</taxon>
        <taxon>Flavobacteriales</taxon>
        <taxon>Flavobacteriaceae</taxon>
        <taxon>Flavobacterium</taxon>
    </lineage>
</organism>
<feature type="chain" id="PRO_5045144206" evidence="1">
    <location>
        <begin position="19"/>
        <end position="670"/>
    </location>
</feature>
<dbReference type="Gene3D" id="3.10.620.30">
    <property type="match status" value="1"/>
</dbReference>
<dbReference type="Gene3D" id="2.60.120.1130">
    <property type="match status" value="1"/>
</dbReference>
<feature type="domain" description="DUF3857" evidence="2">
    <location>
        <begin position="67"/>
        <end position="203"/>
    </location>
</feature>
<dbReference type="Gene3D" id="2.60.40.3140">
    <property type="match status" value="1"/>
</dbReference>
<reference evidence="4" key="1">
    <citation type="journal article" date="2019" name="Int. J. Syst. Evol. Microbiol.">
        <title>The Global Catalogue of Microorganisms (GCM) 10K type strain sequencing project: providing services to taxonomists for standard genome sequencing and annotation.</title>
        <authorList>
            <consortium name="The Broad Institute Genomics Platform"/>
            <consortium name="The Broad Institute Genome Sequencing Center for Infectious Disease"/>
            <person name="Wu L."/>
            <person name="Ma J."/>
        </authorList>
    </citation>
    <scope>NUCLEOTIDE SEQUENCE [LARGE SCALE GENOMIC DNA]</scope>
    <source>
        <strain evidence="4">KCTC 52644</strain>
    </source>
</reference>
<evidence type="ECO:0000313" key="3">
    <source>
        <dbReference type="EMBL" id="MFD2908191.1"/>
    </source>
</evidence>
<sequence length="670" mass="76881">MKKLLLLTIFIIFNTSFAQEYKLGKVTIEELKETEHNVEKEAIACRLFSKGKTYMAYSDDKGFELVTEVENKIKIYKKEGFSYADFAISIYQGGSDRETVSFSDATTYNLVDGKIEKTKLKSDGEFTEKTSKYYQMKKITMPNVKVGSIIEYKYIIKSPFIAQVRDWDFQDFIPVNYSQFEVRFPEYYTYNTFFKGSLNVKTTKKSIISGITISSKERSRDQSWGGVSTEFKQNKISFNENTSLYELYNVPSVKEEAFVKNINNYVTAVKHELASKQFPNEVFKLISTTWEEVSNTISASPDFGGELNKKGYFEEQINKVILGKATNDEKLNAIYTFVKDNYKWNGFYGIYTEEGLKSIYKNKTGNVADLNLLLVVFLRHAGLDAHPILISSVSNGVPLFPSRTGFNYVIAGVELNGKTVLLDATDKFAVPNVIPARALNWFGRMIFQNGGSKVIDLNPSLISKDNMILNYSITQDGKATGNVKRQATDYNAYNYRLSYGQLKKEVATEKREKSFDNIEIDNYTSENLNDLNLAVVENFDFVDDKHIEIIGDKIYFSPLLFYGLESNPFKLETRAYPIEFPFPYLDRYIVTIAIPEGYEVESIPKDESLVFGDKELVHKFIFTEEGKNLKLMLQYEVNTTILVPQNYQNLKGYFQKMVDKQSEKIVLKKK</sequence>
<dbReference type="EMBL" id="JBHUOL010000011">
    <property type="protein sequence ID" value="MFD2908191.1"/>
    <property type="molecule type" value="Genomic_DNA"/>
</dbReference>
<dbReference type="Proteomes" id="UP001597549">
    <property type="component" value="Unassembled WGS sequence"/>
</dbReference>
<dbReference type="InterPro" id="IPR024618">
    <property type="entry name" value="DUF3857"/>
</dbReference>
<evidence type="ECO:0000313" key="4">
    <source>
        <dbReference type="Proteomes" id="UP001597549"/>
    </source>
</evidence>
<dbReference type="Pfam" id="PF12969">
    <property type="entry name" value="DUF3857"/>
    <property type="match status" value="1"/>
</dbReference>
<feature type="signal peptide" evidence="1">
    <location>
        <begin position="1"/>
        <end position="18"/>
    </location>
</feature>
<dbReference type="RefSeq" id="WP_379805472.1">
    <property type="nucleotide sequence ID" value="NZ_JBHUOL010000011.1"/>
</dbReference>
<evidence type="ECO:0000259" key="2">
    <source>
        <dbReference type="Pfam" id="PF12969"/>
    </source>
</evidence>
<keyword evidence="1" id="KW-0732">Signal</keyword>